<dbReference type="EMBL" id="VSSQ01023056">
    <property type="protein sequence ID" value="MPM69756.1"/>
    <property type="molecule type" value="Genomic_DNA"/>
</dbReference>
<comment type="caution">
    <text evidence="1">The sequence shown here is derived from an EMBL/GenBank/DDBJ whole genome shotgun (WGS) entry which is preliminary data.</text>
</comment>
<name>A0A645BW63_9ZZZZ</name>
<dbReference type="AlphaFoldDB" id="A0A645BW63"/>
<sequence>MHNVVVDIYTCQCIFQLNTAPARPCAACEGIVVNFNVCAVVYPDTRIGLNLNITVIHSGIPGAGQERNTIVP</sequence>
<gene>
    <name evidence="1" type="ORF">SDC9_116704</name>
</gene>
<protein>
    <submittedName>
        <fullName evidence="1">Uncharacterized protein</fullName>
    </submittedName>
</protein>
<organism evidence="1">
    <name type="scientific">bioreactor metagenome</name>
    <dbReference type="NCBI Taxonomy" id="1076179"/>
    <lineage>
        <taxon>unclassified sequences</taxon>
        <taxon>metagenomes</taxon>
        <taxon>ecological metagenomes</taxon>
    </lineage>
</organism>
<accession>A0A645BW63</accession>
<proteinExistence type="predicted"/>
<evidence type="ECO:0000313" key="1">
    <source>
        <dbReference type="EMBL" id="MPM69756.1"/>
    </source>
</evidence>
<reference evidence="1" key="1">
    <citation type="submission" date="2019-08" db="EMBL/GenBank/DDBJ databases">
        <authorList>
            <person name="Kucharzyk K."/>
            <person name="Murdoch R.W."/>
            <person name="Higgins S."/>
            <person name="Loffler F."/>
        </authorList>
    </citation>
    <scope>NUCLEOTIDE SEQUENCE</scope>
</reference>